<dbReference type="PANTHER" id="PTHR34704">
    <property type="entry name" value="ATPASE"/>
    <property type="match status" value="1"/>
</dbReference>
<protein>
    <submittedName>
        <fullName evidence="1">ATPase</fullName>
    </submittedName>
</protein>
<dbReference type="STRING" id="53952.A0127_01210"/>
<sequence length="418" mass="48464">MRIIPRRIEMKTLRYPGWKMLYGRRKTGKSFIASRFLYHDLYYFVQRDGAILERRSGARLSYHELLKELSKNLGKKTIVIDEFHRLPEEFLDFLHANAGRGESDLILLTSTLWLSLRLLSKKESPILGIVLPIKIGLIDEREVIIELSKEVSGKELVEASTYLREPMLVPLYKPPLREFMAQYLYSSGPVVEDLIGEAFTEEEILFSEVYRAILHAVADGKSKSGEIASYLLSQGLLDSPSSIQKYLKVLSTMDIIRKVPIFRKRRRFSYSIASPLLDLHFYLSSKYAYTELETPLEFIRNAVNEKVPRHVEKYIENLLGKVYGLRPVRIEEPDLEVDVALQGFKRLELVGEVKWKSRVKREEVWKIEEKLSRFNCRKVLVVPDESVLESEPKTVEVLTPEDLLTLAQESLRKELGEE</sequence>
<dbReference type="Proteomes" id="UP000073604">
    <property type="component" value="Chromosome"/>
</dbReference>
<evidence type="ECO:0000313" key="2">
    <source>
        <dbReference type="Proteomes" id="UP000073604"/>
    </source>
</evidence>
<gene>
    <name evidence="1" type="ORF">A0127_01210</name>
</gene>
<dbReference type="AlphaFoldDB" id="A0A142CSY4"/>
<dbReference type="EMBL" id="CP014750">
    <property type="protein sequence ID" value="AMQ17886.1"/>
    <property type="molecule type" value="Genomic_DNA"/>
</dbReference>
<dbReference type="GeneID" id="27139122"/>
<dbReference type="KEGG" id="tpep:A0127_01210"/>
<dbReference type="RefSeq" id="WP_062386894.1">
    <property type="nucleotide sequence ID" value="NZ_CP014750.1"/>
</dbReference>
<dbReference type="PANTHER" id="PTHR34704:SF1">
    <property type="entry name" value="ATPASE"/>
    <property type="match status" value="1"/>
</dbReference>
<dbReference type="OrthoDB" id="132045at2157"/>
<evidence type="ECO:0000313" key="1">
    <source>
        <dbReference type="EMBL" id="AMQ17886.1"/>
    </source>
</evidence>
<dbReference type="SUPFAM" id="SSF46785">
    <property type="entry name" value="Winged helix' DNA-binding domain"/>
    <property type="match status" value="1"/>
</dbReference>
<dbReference type="InterPro" id="IPR027417">
    <property type="entry name" value="P-loop_NTPase"/>
</dbReference>
<organism evidence="1 2">
    <name type="scientific">Thermococcus peptonophilus</name>
    <dbReference type="NCBI Taxonomy" id="53952"/>
    <lineage>
        <taxon>Archaea</taxon>
        <taxon>Methanobacteriati</taxon>
        <taxon>Methanobacteriota</taxon>
        <taxon>Thermococci</taxon>
        <taxon>Thermococcales</taxon>
        <taxon>Thermococcaceae</taxon>
        <taxon>Thermococcus</taxon>
    </lineage>
</organism>
<dbReference type="InterPro" id="IPR036390">
    <property type="entry name" value="WH_DNA-bd_sf"/>
</dbReference>
<accession>A0A142CSY4</accession>
<dbReference type="SUPFAM" id="SSF52540">
    <property type="entry name" value="P-loop containing nucleoside triphosphate hydrolases"/>
    <property type="match status" value="1"/>
</dbReference>
<name>A0A142CSY4_9EURY</name>
<proteinExistence type="predicted"/>
<reference evidence="2" key="1">
    <citation type="submission" date="2016-03" db="EMBL/GenBank/DDBJ databases">
        <authorList>
            <person name="Oger P.M."/>
        </authorList>
    </citation>
    <scope>NUCLEOTIDE SEQUENCE [LARGE SCALE GENOMIC DNA]</scope>
    <source>
        <strain evidence="2">OG-1</strain>
    </source>
</reference>
<keyword evidence="2" id="KW-1185">Reference proteome</keyword>